<dbReference type="SUPFAM" id="SSF88946">
    <property type="entry name" value="Sigma2 domain of RNA polymerase sigma factors"/>
    <property type="match status" value="1"/>
</dbReference>
<name>V6JQZ2_STRRC</name>
<protein>
    <recommendedName>
        <fullName evidence="3">RNA polymerase sigma-70 region 2 domain-containing protein</fullName>
    </recommendedName>
</protein>
<comment type="caution">
    <text evidence="1">The sequence shown here is derived from an EMBL/GenBank/DDBJ whole genome shotgun (WGS) entry which is preliminary data.</text>
</comment>
<dbReference type="GO" id="GO:0006352">
    <property type="term" value="P:DNA-templated transcription initiation"/>
    <property type="evidence" value="ECO:0007669"/>
    <property type="project" value="InterPro"/>
</dbReference>
<dbReference type="STRING" id="1352936.M878_34905"/>
<keyword evidence="2" id="KW-1185">Reference proteome</keyword>
<dbReference type="HOGENOM" id="CLU_2720712_0_0_11"/>
<dbReference type="Proteomes" id="UP000017984">
    <property type="component" value="Chromosome"/>
</dbReference>
<accession>V6JQZ2</accession>
<dbReference type="AlphaFoldDB" id="V6JQZ2"/>
<organism evidence="1 2">
    <name type="scientific">Streptomyces roseochromogenus subsp. oscitans DS 12.976</name>
    <dbReference type="NCBI Taxonomy" id="1352936"/>
    <lineage>
        <taxon>Bacteria</taxon>
        <taxon>Bacillati</taxon>
        <taxon>Actinomycetota</taxon>
        <taxon>Actinomycetes</taxon>
        <taxon>Kitasatosporales</taxon>
        <taxon>Streptomycetaceae</taxon>
        <taxon>Streptomyces</taxon>
    </lineage>
</organism>
<dbReference type="GO" id="GO:0003700">
    <property type="term" value="F:DNA-binding transcription factor activity"/>
    <property type="evidence" value="ECO:0007669"/>
    <property type="project" value="InterPro"/>
</dbReference>
<proteinExistence type="predicted"/>
<evidence type="ECO:0000313" key="2">
    <source>
        <dbReference type="Proteomes" id="UP000017984"/>
    </source>
</evidence>
<reference evidence="1 2" key="1">
    <citation type="journal article" date="2014" name="Genome Announc.">
        <title>Draft Genome Sequence of Streptomyces roseochromogenes subsp. oscitans DS 12.976, Producer of the Aminocoumarin Antibiotic Clorobiocin.</title>
        <authorList>
            <person name="Ruckert C."/>
            <person name="Kalinowski J."/>
            <person name="Heide L."/>
            <person name="Apel A.K."/>
        </authorList>
    </citation>
    <scope>NUCLEOTIDE SEQUENCE [LARGE SCALE GENOMIC DNA]</scope>
    <source>
        <strain evidence="1 2">DS 12.976</strain>
    </source>
</reference>
<gene>
    <name evidence="1" type="ORF">M878_34905</name>
</gene>
<dbReference type="EMBL" id="AWQX01000302">
    <property type="protein sequence ID" value="EST22340.1"/>
    <property type="molecule type" value="Genomic_DNA"/>
</dbReference>
<dbReference type="PATRIC" id="fig|1352936.5.peg.7266"/>
<dbReference type="InterPro" id="IPR013325">
    <property type="entry name" value="RNA_pol_sigma_r2"/>
</dbReference>
<evidence type="ECO:0008006" key="3">
    <source>
        <dbReference type="Google" id="ProtNLM"/>
    </source>
</evidence>
<sequence>MGTVVDDAASVEFPAFFEQHHAELACLAHLLTGEADTADDLAADALPALWHRWDRVHAAMAARGGESGGRNR</sequence>
<evidence type="ECO:0000313" key="1">
    <source>
        <dbReference type="EMBL" id="EST22340.1"/>
    </source>
</evidence>